<organism evidence="2 3">
    <name type="scientific">Rossellomorea pakistanensis</name>
    <dbReference type="NCBI Taxonomy" id="992288"/>
    <lineage>
        <taxon>Bacteria</taxon>
        <taxon>Bacillati</taxon>
        <taxon>Bacillota</taxon>
        <taxon>Bacilli</taxon>
        <taxon>Bacillales</taxon>
        <taxon>Bacillaceae</taxon>
        <taxon>Rossellomorea</taxon>
    </lineage>
</organism>
<name>A0ABS2NBW7_9BACI</name>
<dbReference type="RefSeq" id="WP_275583387.1">
    <property type="nucleotide sequence ID" value="NZ_JAFBDZ010000002.1"/>
</dbReference>
<evidence type="ECO:0000256" key="1">
    <source>
        <dbReference type="SAM" id="Phobius"/>
    </source>
</evidence>
<evidence type="ECO:0000313" key="2">
    <source>
        <dbReference type="EMBL" id="MBM7585310.1"/>
    </source>
</evidence>
<dbReference type="EMBL" id="JAFBDZ010000002">
    <property type="protein sequence ID" value="MBM7585310.1"/>
    <property type="molecule type" value="Genomic_DNA"/>
</dbReference>
<reference evidence="2 3" key="1">
    <citation type="submission" date="2021-01" db="EMBL/GenBank/DDBJ databases">
        <title>Genomic Encyclopedia of Type Strains, Phase IV (KMG-IV): sequencing the most valuable type-strain genomes for metagenomic binning, comparative biology and taxonomic classification.</title>
        <authorList>
            <person name="Goeker M."/>
        </authorList>
    </citation>
    <scope>NUCLEOTIDE SEQUENCE [LARGE SCALE GENOMIC DNA]</scope>
    <source>
        <strain evidence="2 3">DSM 24834</strain>
    </source>
</reference>
<gene>
    <name evidence="2" type="ORF">JOC86_001852</name>
</gene>
<comment type="caution">
    <text evidence="2">The sequence shown here is derived from an EMBL/GenBank/DDBJ whole genome shotgun (WGS) entry which is preliminary data.</text>
</comment>
<protein>
    <submittedName>
        <fullName evidence="2">Uncharacterized protein</fullName>
    </submittedName>
</protein>
<evidence type="ECO:0000313" key="3">
    <source>
        <dbReference type="Proteomes" id="UP001646157"/>
    </source>
</evidence>
<feature type="transmembrane region" description="Helical" evidence="1">
    <location>
        <begin position="21"/>
        <end position="40"/>
    </location>
</feature>
<proteinExistence type="predicted"/>
<keyword evidence="3" id="KW-1185">Reference proteome</keyword>
<keyword evidence="1" id="KW-0812">Transmembrane</keyword>
<keyword evidence="1" id="KW-0472">Membrane</keyword>
<sequence>MRFLTPEEMRDRKEQQKKLMYGLFFIVTVAVSVGITYLVYTF</sequence>
<accession>A0ABS2NBW7</accession>
<dbReference type="Proteomes" id="UP001646157">
    <property type="component" value="Unassembled WGS sequence"/>
</dbReference>
<keyword evidence="1" id="KW-1133">Transmembrane helix</keyword>